<keyword evidence="4" id="KW-1185">Reference proteome</keyword>
<feature type="region of interest" description="Disordered" evidence="1">
    <location>
        <begin position="1"/>
        <end position="25"/>
    </location>
</feature>
<dbReference type="InterPro" id="IPR025961">
    <property type="entry name" value="Metal_resist"/>
</dbReference>
<organism evidence="3 4">
    <name type="scientific">Paragemmobacter kunshanensis</name>
    <dbReference type="NCBI Taxonomy" id="2583234"/>
    <lineage>
        <taxon>Bacteria</taxon>
        <taxon>Pseudomonadati</taxon>
        <taxon>Pseudomonadota</taxon>
        <taxon>Alphaproteobacteria</taxon>
        <taxon>Rhodobacterales</taxon>
        <taxon>Paracoccaceae</taxon>
        <taxon>Paragemmobacter</taxon>
    </lineage>
</organism>
<comment type="caution">
    <text evidence="3">The sequence shown here is derived from an EMBL/GenBank/DDBJ whole genome shotgun (WGS) entry which is preliminary data.</text>
</comment>
<evidence type="ECO:0000313" key="4">
    <source>
        <dbReference type="Proteomes" id="UP000474758"/>
    </source>
</evidence>
<proteinExistence type="predicted"/>
<dbReference type="RefSeq" id="WP_165053354.1">
    <property type="nucleotide sequence ID" value="NZ_JAALFE010000027.1"/>
</dbReference>
<keyword evidence="2" id="KW-0812">Transmembrane</keyword>
<feature type="transmembrane region" description="Helical" evidence="2">
    <location>
        <begin position="33"/>
        <end position="54"/>
    </location>
</feature>
<protein>
    <submittedName>
        <fullName evidence="3">Periplasmic heavy metal sensor</fullName>
    </submittedName>
</protein>
<keyword evidence="2" id="KW-0472">Membrane</keyword>
<sequence length="187" mass="20665">MTESRDDLAGPVATPPPPPPIAPPARSGRGLRIALGVSVALNLLVAGLVAGALLRDGDPRARMVRDLDFGPFTEALSPKDREALRRDFLTRAPEMRDVRRQMRADLGAFLQILRSDPLDAEALAGVLANQRERLSRRVDLGQDLLLERLSQMTREERLAFADRLERRLRRGGEKGEGREEGRDGGDE</sequence>
<accession>A0A6M1TRQ8</accession>
<dbReference type="AlphaFoldDB" id="A0A6M1TRQ8"/>
<evidence type="ECO:0000256" key="1">
    <source>
        <dbReference type="SAM" id="MobiDB-lite"/>
    </source>
</evidence>
<keyword evidence="2" id="KW-1133">Transmembrane helix</keyword>
<dbReference type="EMBL" id="JAALFE010000027">
    <property type="protein sequence ID" value="NGQ92969.1"/>
    <property type="molecule type" value="Genomic_DNA"/>
</dbReference>
<gene>
    <name evidence="3" type="ORF">G5V65_18920</name>
</gene>
<name>A0A6M1TRQ8_9RHOB</name>
<feature type="compositionally biased region" description="Pro residues" evidence="1">
    <location>
        <begin position="13"/>
        <end position="23"/>
    </location>
</feature>
<dbReference type="Pfam" id="PF13801">
    <property type="entry name" value="Metal_resist"/>
    <property type="match status" value="1"/>
</dbReference>
<dbReference type="Proteomes" id="UP000474758">
    <property type="component" value="Unassembled WGS sequence"/>
</dbReference>
<evidence type="ECO:0000256" key="2">
    <source>
        <dbReference type="SAM" id="Phobius"/>
    </source>
</evidence>
<evidence type="ECO:0000313" key="3">
    <source>
        <dbReference type="EMBL" id="NGQ92969.1"/>
    </source>
</evidence>
<reference evidence="3 4" key="1">
    <citation type="submission" date="2020-02" db="EMBL/GenBank/DDBJ databases">
        <title>Rhodobacter translucens sp. nov., a novel bacterium isolated from activated sludge.</title>
        <authorList>
            <person name="Liu J."/>
        </authorList>
    </citation>
    <scope>NUCLEOTIDE SEQUENCE [LARGE SCALE GENOMIC DNA]</scope>
    <source>
        <strain evidence="3 4">HX-7-19</strain>
    </source>
</reference>